<dbReference type="InterPro" id="IPR002347">
    <property type="entry name" value="SDR_fam"/>
</dbReference>
<evidence type="ECO:0000256" key="2">
    <source>
        <dbReference type="RuleBase" id="RU000363"/>
    </source>
</evidence>
<keyword evidence="1" id="KW-0560">Oxidoreductase</keyword>
<evidence type="ECO:0000313" key="4">
    <source>
        <dbReference type="EnsemblMetazoa" id="XP_790920"/>
    </source>
</evidence>
<evidence type="ECO:0000313" key="5">
    <source>
        <dbReference type="Proteomes" id="UP000007110"/>
    </source>
</evidence>
<comment type="similarity">
    <text evidence="2">Belongs to the short-chain dehydrogenases/reductases (SDR) family.</text>
</comment>
<dbReference type="Gene3D" id="3.40.50.720">
    <property type="entry name" value="NAD(P)-binding Rossmann-like Domain"/>
    <property type="match status" value="1"/>
</dbReference>
<keyword evidence="3" id="KW-0812">Transmembrane</keyword>
<dbReference type="PANTHER" id="PTHR44269">
    <property type="entry name" value="DEHYDROGENASE/REDUCTASE SDR FAMILY MEMBER 7-RELATED"/>
    <property type="match status" value="1"/>
</dbReference>
<protein>
    <recommendedName>
        <fullName evidence="6">Dehydrogenase/reductase SDR family member 7</fullName>
    </recommendedName>
</protein>
<dbReference type="RefSeq" id="XP_790920.3">
    <property type="nucleotide sequence ID" value="XM_785827.5"/>
</dbReference>
<dbReference type="PROSITE" id="PS00061">
    <property type="entry name" value="ADH_SHORT"/>
    <property type="match status" value="1"/>
</dbReference>
<dbReference type="SUPFAM" id="SSF51735">
    <property type="entry name" value="NAD(P)-binding Rossmann-fold domains"/>
    <property type="match status" value="1"/>
</dbReference>
<dbReference type="GeneID" id="586029"/>
<dbReference type="InterPro" id="IPR053011">
    <property type="entry name" value="SDR_family_member_7"/>
</dbReference>
<dbReference type="KEGG" id="spu:586029"/>
<keyword evidence="3" id="KW-1133">Transmembrane helix</keyword>
<dbReference type="Pfam" id="PF00106">
    <property type="entry name" value="adh_short"/>
    <property type="match status" value="1"/>
</dbReference>
<sequence length="348" mass="38772">MALGTIYLVALCIAAVFILLSIRVLYFIALFLLVTFLVCFFLSMVSDGDLTLMLYEMIGNKGDNMMGRVVWITGASSGIGEELAYQLARKGAKVVLSARRVNELERVRGNCVRFPEVREENILVLPMDATKYETHGQVAETIVDRYGKIDILINNSGRSQRALVQDCKIEVDKAIMDLNLMGPISLFKVALPYMLENNYGQIINISSATGIMPAPLSSAYCASKHGMHGFFNSVRSELSHRNIAVTMVCPGPVVSNIVENALREDFTRPAAKPYDGTADRSYKVLMSTERCAALTVVAMANKLNEVWVARQPILLFYYMAQYMPGFTKWMTPLIGRGRVKQYNMSQAQ</sequence>
<dbReference type="GO" id="GO:0016491">
    <property type="term" value="F:oxidoreductase activity"/>
    <property type="evidence" value="ECO:0007669"/>
    <property type="project" value="UniProtKB-KW"/>
</dbReference>
<reference evidence="5" key="1">
    <citation type="submission" date="2015-02" db="EMBL/GenBank/DDBJ databases">
        <title>Genome sequencing for Strongylocentrotus purpuratus.</title>
        <authorList>
            <person name="Murali S."/>
            <person name="Liu Y."/>
            <person name="Vee V."/>
            <person name="English A."/>
            <person name="Wang M."/>
            <person name="Skinner E."/>
            <person name="Han Y."/>
            <person name="Muzny D.M."/>
            <person name="Worley K.C."/>
            <person name="Gibbs R.A."/>
        </authorList>
    </citation>
    <scope>NUCLEOTIDE SEQUENCE</scope>
</reference>
<dbReference type="PRINTS" id="PR00081">
    <property type="entry name" value="GDHRDH"/>
</dbReference>
<dbReference type="OMA" id="TWAWWLT"/>
<dbReference type="CDD" id="cd05332">
    <property type="entry name" value="11beta-HSD1_like_SDR_c"/>
    <property type="match status" value="1"/>
</dbReference>
<dbReference type="PRINTS" id="PR00080">
    <property type="entry name" value="SDRFAMILY"/>
</dbReference>
<dbReference type="InterPro" id="IPR020904">
    <property type="entry name" value="Sc_DH/Rdtase_CS"/>
</dbReference>
<dbReference type="PANTHER" id="PTHR44269:SF1">
    <property type="entry name" value="DEHYDROGENASE_REDUCTASE SDR FAMILY MEMBER 7"/>
    <property type="match status" value="1"/>
</dbReference>
<reference evidence="4" key="2">
    <citation type="submission" date="2021-01" db="UniProtKB">
        <authorList>
            <consortium name="EnsemblMetazoa"/>
        </authorList>
    </citation>
    <scope>IDENTIFICATION</scope>
</reference>
<dbReference type="OrthoDB" id="47007at2759"/>
<dbReference type="Proteomes" id="UP000007110">
    <property type="component" value="Unassembled WGS sequence"/>
</dbReference>
<dbReference type="InterPro" id="IPR036291">
    <property type="entry name" value="NAD(P)-bd_dom_sf"/>
</dbReference>
<proteinExistence type="inferred from homology"/>
<keyword evidence="3" id="KW-0472">Membrane</keyword>
<organism evidence="4 5">
    <name type="scientific">Strongylocentrotus purpuratus</name>
    <name type="common">Purple sea urchin</name>
    <dbReference type="NCBI Taxonomy" id="7668"/>
    <lineage>
        <taxon>Eukaryota</taxon>
        <taxon>Metazoa</taxon>
        <taxon>Echinodermata</taxon>
        <taxon>Eleutherozoa</taxon>
        <taxon>Echinozoa</taxon>
        <taxon>Echinoidea</taxon>
        <taxon>Euechinoidea</taxon>
        <taxon>Echinacea</taxon>
        <taxon>Camarodonta</taxon>
        <taxon>Echinidea</taxon>
        <taxon>Strongylocentrotidae</taxon>
        <taxon>Strongylocentrotus</taxon>
    </lineage>
</organism>
<accession>A0A7M7RD82</accession>
<name>A0A7M7RD82_STRPU</name>
<dbReference type="AlphaFoldDB" id="A0A7M7RD82"/>
<keyword evidence="5" id="KW-1185">Reference proteome</keyword>
<dbReference type="InParanoid" id="A0A7M7RD82"/>
<evidence type="ECO:0000256" key="3">
    <source>
        <dbReference type="SAM" id="Phobius"/>
    </source>
</evidence>
<dbReference type="EnsemblMetazoa" id="XM_785827">
    <property type="protein sequence ID" value="XP_790920"/>
    <property type="gene ID" value="LOC586029"/>
</dbReference>
<evidence type="ECO:0000256" key="1">
    <source>
        <dbReference type="ARBA" id="ARBA00023002"/>
    </source>
</evidence>
<evidence type="ECO:0008006" key="6">
    <source>
        <dbReference type="Google" id="ProtNLM"/>
    </source>
</evidence>
<feature type="transmembrane region" description="Helical" evidence="3">
    <location>
        <begin position="24"/>
        <end position="45"/>
    </location>
</feature>